<feature type="transmembrane region" description="Helical" evidence="2">
    <location>
        <begin position="68"/>
        <end position="92"/>
    </location>
</feature>
<proteinExistence type="predicted"/>
<evidence type="ECO:0000256" key="2">
    <source>
        <dbReference type="SAM" id="Phobius"/>
    </source>
</evidence>
<feature type="region of interest" description="Disordered" evidence="1">
    <location>
        <begin position="128"/>
        <end position="173"/>
    </location>
</feature>
<keyword evidence="2" id="KW-0472">Membrane</keyword>
<accession>A0A916JZ60</accession>
<name>A0A916JZ60_9MICO</name>
<dbReference type="PANTHER" id="PTHR30472:SF24">
    <property type="entry name" value="FERRIC ENTEROBACTIN TRANSPORT SYSTEM PERMEASE PROTEIN FEPG"/>
    <property type="match status" value="1"/>
</dbReference>
<evidence type="ECO:0000256" key="1">
    <source>
        <dbReference type="SAM" id="MobiDB-lite"/>
    </source>
</evidence>
<feature type="transmembrane region" description="Helical" evidence="2">
    <location>
        <begin position="98"/>
        <end position="118"/>
    </location>
</feature>
<dbReference type="InterPro" id="IPR000522">
    <property type="entry name" value="ABC_transptr_permease_BtuC"/>
</dbReference>
<dbReference type="Proteomes" id="UP000693892">
    <property type="component" value="Unassembled WGS sequence"/>
</dbReference>
<dbReference type="PANTHER" id="PTHR30472">
    <property type="entry name" value="FERRIC ENTEROBACTIN TRANSPORT SYSTEM PERMEASE PROTEIN"/>
    <property type="match status" value="1"/>
</dbReference>
<dbReference type="AlphaFoldDB" id="A0A916JZ60"/>
<protein>
    <submittedName>
        <fullName evidence="3">Vitamin B12 import system permease protein BtuC</fullName>
    </submittedName>
</protein>
<keyword evidence="2" id="KW-0812">Transmembrane</keyword>
<keyword evidence="4" id="KW-1185">Reference proteome</keyword>
<feature type="compositionally biased region" description="Low complexity" evidence="1">
    <location>
        <begin position="156"/>
        <end position="173"/>
    </location>
</feature>
<evidence type="ECO:0000313" key="4">
    <source>
        <dbReference type="Proteomes" id="UP000693892"/>
    </source>
</evidence>
<organism evidence="3 4">
    <name type="scientific">Leucobacter soli</name>
    <dbReference type="NCBI Taxonomy" id="2812850"/>
    <lineage>
        <taxon>Bacteria</taxon>
        <taxon>Bacillati</taxon>
        <taxon>Actinomycetota</taxon>
        <taxon>Actinomycetes</taxon>
        <taxon>Micrococcales</taxon>
        <taxon>Microbacteriaceae</taxon>
        <taxon>Leucobacter</taxon>
    </lineage>
</organism>
<keyword evidence="2" id="KW-1133">Transmembrane helix</keyword>
<sequence>MLLAGPLAQLPLGDEAAAGIGVRPMRSRILLVVIAVALMAVATASTGPIPFIALAAPHLMRRLTRTSGVPLAGAALMGGVLVLVSDLVARRLFAPTELAVGIVTGALGGAYLVWLLIVERKRLWTRTPRYPPVPRPRRRPPGDCAAKPCAPATGPVTRSCTVSTSRCSRGSSP</sequence>
<dbReference type="Pfam" id="PF01032">
    <property type="entry name" value="FecCD"/>
    <property type="match status" value="1"/>
</dbReference>
<reference evidence="3" key="1">
    <citation type="submission" date="2021-06" db="EMBL/GenBank/DDBJ databases">
        <authorList>
            <person name="Criscuolo A."/>
        </authorList>
    </citation>
    <scope>NUCLEOTIDE SEQUENCE</scope>
    <source>
        <strain evidence="3">CIP111803</strain>
    </source>
</reference>
<dbReference type="EMBL" id="CAJVAP010000022">
    <property type="protein sequence ID" value="CAG7615785.1"/>
    <property type="molecule type" value="Genomic_DNA"/>
</dbReference>
<dbReference type="GO" id="GO:0005886">
    <property type="term" value="C:plasma membrane"/>
    <property type="evidence" value="ECO:0007669"/>
    <property type="project" value="TreeGrafter"/>
</dbReference>
<dbReference type="GO" id="GO:0022857">
    <property type="term" value="F:transmembrane transporter activity"/>
    <property type="evidence" value="ECO:0007669"/>
    <property type="project" value="InterPro"/>
</dbReference>
<dbReference type="GO" id="GO:0033214">
    <property type="term" value="P:siderophore-iron import into cell"/>
    <property type="evidence" value="ECO:0007669"/>
    <property type="project" value="TreeGrafter"/>
</dbReference>
<evidence type="ECO:0000313" key="3">
    <source>
        <dbReference type="EMBL" id="CAG7615785.1"/>
    </source>
</evidence>
<comment type="caution">
    <text evidence="3">The sequence shown here is derived from an EMBL/GenBank/DDBJ whole genome shotgun (WGS) entry which is preliminary data.</text>
</comment>
<feature type="transmembrane region" description="Helical" evidence="2">
    <location>
        <begin position="28"/>
        <end position="56"/>
    </location>
</feature>
<gene>
    <name evidence="3" type="primary">btuC_1</name>
    <name evidence="3" type="ORF">LEUCIP111803_01919</name>
</gene>